<sequence length="81" mass="9640">MRINHQNHGQKQKTQDKISVNLITIDSLIFWPSLNQLLTMYKLKVQIDHWKQLNVSQDKEESKFGLFSFSDQPITRRPTKE</sequence>
<dbReference type="AlphaFoldDB" id="T1KPN7"/>
<reference evidence="1" key="2">
    <citation type="submission" date="2015-06" db="UniProtKB">
        <authorList>
            <consortium name="EnsemblMetazoa"/>
        </authorList>
    </citation>
    <scope>IDENTIFICATION</scope>
</reference>
<dbReference type="HOGENOM" id="CLU_2576939_0_0_1"/>
<accession>T1KPN7</accession>
<organism evidence="1 2">
    <name type="scientific">Tetranychus urticae</name>
    <name type="common">Two-spotted spider mite</name>
    <dbReference type="NCBI Taxonomy" id="32264"/>
    <lineage>
        <taxon>Eukaryota</taxon>
        <taxon>Metazoa</taxon>
        <taxon>Ecdysozoa</taxon>
        <taxon>Arthropoda</taxon>
        <taxon>Chelicerata</taxon>
        <taxon>Arachnida</taxon>
        <taxon>Acari</taxon>
        <taxon>Acariformes</taxon>
        <taxon>Trombidiformes</taxon>
        <taxon>Prostigmata</taxon>
        <taxon>Eleutherengona</taxon>
        <taxon>Raphignathae</taxon>
        <taxon>Tetranychoidea</taxon>
        <taxon>Tetranychidae</taxon>
        <taxon>Tetranychus</taxon>
    </lineage>
</organism>
<protein>
    <submittedName>
        <fullName evidence="1">Uncharacterized protein</fullName>
    </submittedName>
</protein>
<keyword evidence="2" id="KW-1185">Reference proteome</keyword>
<reference evidence="2" key="1">
    <citation type="submission" date="2011-08" db="EMBL/GenBank/DDBJ databases">
        <authorList>
            <person name="Rombauts S."/>
        </authorList>
    </citation>
    <scope>NUCLEOTIDE SEQUENCE</scope>
    <source>
        <strain evidence="2">London</strain>
    </source>
</reference>
<dbReference type="Proteomes" id="UP000015104">
    <property type="component" value="Unassembled WGS sequence"/>
</dbReference>
<dbReference type="EMBL" id="CAEY01000333">
    <property type="status" value="NOT_ANNOTATED_CDS"/>
    <property type="molecule type" value="Genomic_DNA"/>
</dbReference>
<evidence type="ECO:0000313" key="1">
    <source>
        <dbReference type="EnsemblMetazoa" id="tetur17g01160.1"/>
    </source>
</evidence>
<name>T1KPN7_TETUR</name>
<proteinExistence type="predicted"/>
<evidence type="ECO:0000313" key="2">
    <source>
        <dbReference type="Proteomes" id="UP000015104"/>
    </source>
</evidence>
<dbReference type="EnsemblMetazoa" id="tetur17g01160.1">
    <property type="protein sequence ID" value="tetur17g01160.1"/>
    <property type="gene ID" value="tetur17g01160"/>
</dbReference>